<gene>
    <name evidence="2" type="ORF">EST38_g12595</name>
</gene>
<name>A0A4V1Q1Z0_9AGAR</name>
<feature type="compositionally biased region" description="Basic and acidic residues" evidence="1">
    <location>
        <begin position="130"/>
        <end position="144"/>
    </location>
</feature>
<organism evidence="2 3">
    <name type="scientific">Candolleomyces aberdarensis</name>
    <dbReference type="NCBI Taxonomy" id="2316362"/>
    <lineage>
        <taxon>Eukaryota</taxon>
        <taxon>Fungi</taxon>
        <taxon>Dikarya</taxon>
        <taxon>Basidiomycota</taxon>
        <taxon>Agaricomycotina</taxon>
        <taxon>Agaricomycetes</taxon>
        <taxon>Agaricomycetidae</taxon>
        <taxon>Agaricales</taxon>
        <taxon>Agaricineae</taxon>
        <taxon>Psathyrellaceae</taxon>
        <taxon>Candolleomyces</taxon>
    </lineage>
</organism>
<reference evidence="2 3" key="1">
    <citation type="submission" date="2019-01" db="EMBL/GenBank/DDBJ databases">
        <title>Draft genome sequence of Psathyrella aberdarensis IHI B618.</title>
        <authorList>
            <person name="Buettner E."/>
            <person name="Kellner H."/>
        </authorList>
    </citation>
    <scope>NUCLEOTIDE SEQUENCE [LARGE SCALE GENOMIC DNA]</scope>
    <source>
        <strain evidence="2 3">IHI B618</strain>
    </source>
</reference>
<feature type="compositionally biased region" description="Acidic residues" evidence="1">
    <location>
        <begin position="1"/>
        <end position="10"/>
    </location>
</feature>
<protein>
    <submittedName>
        <fullName evidence="2">Uncharacterized protein</fullName>
    </submittedName>
</protein>
<dbReference type="AlphaFoldDB" id="A0A4V1Q1Z0"/>
<feature type="compositionally biased region" description="Polar residues" evidence="1">
    <location>
        <begin position="103"/>
        <end position="129"/>
    </location>
</feature>
<accession>A0A4V1Q1Z0</accession>
<evidence type="ECO:0000313" key="3">
    <source>
        <dbReference type="Proteomes" id="UP000290288"/>
    </source>
</evidence>
<feature type="region of interest" description="Disordered" evidence="1">
    <location>
        <begin position="1"/>
        <end position="22"/>
    </location>
</feature>
<sequence length="162" mass="18702">MASEGDEEVEGPVGGHNARTEEANARLRWSLIISQQETELWKEQAEKTRTEHISFKSNAKGVQIELEYTQGRLDQAQSRLKQHEELVSKFRAEIESKDKLLKGQTNPGSHTENMSNSEALRSEFNSSQTELDRMRDEHRHQAMARLAEELRAEIERKEKSQK</sequence>
<dbReference type="Proteomes" id="UP000290288">
    <property type="component" value="Unassembled WGS sequence"/>
</dbReference>
<dbReference type="EMBL" id="SDEE01000968">
    <property type="protein sequence ID" value="RXW13258.1"/>
    <property type="molecule type" value="Genomic_DNA"/>
</dbReference>
<proteinExistence type="predicted"/>
<evidence type="ECO:0000313" key="2">
    <source>
        <dbReference type="EMBL" id="RXW13258.1"/>
    </source>
</evidence>
<comment type="caution">
    <text evidence="2">The sequence shown here is derived from an EMBL/GenBank/DDBJ whole genome shotgun (WGS) entry which is preliminary data.</text>
</comment>
<evidence type="ECO:0000256" key="1">
    <source>
        <dbReference type="SAM" id="MobiDB-lite"/>
    </source>
</evidence>
<keyword evidence="3" id="KW-1185">Reference proteome</keyword>
<feature type="region of interest" description="Disordered" evidence="1">
    <location>
        <begin position="98"/>
        <end position="144"/>
    </location>
</feature>